<dbReference type="InterPro" id="IPR001179">
    <property type="entry name" value="PPIase_FKBP_dom"/>
</dbReference>
<evidence type="ECO:0000256" key="5">
    <source>
        <dbReference type="ARBA" id="ARBA00056164"/>
    </source>
</evidence>
<evidence type="ECO:0000256" key="4">
    <source>
        <dbReference type="ARBA" id="ARBA00023235"/>
    </source>
</evidence>
<dbReference type="AlphaFoldDB" id="A0A9X7F3S6"/>
<dbReference type="Pfam" id="PF00254">
    <property type="entry name" value="FKBP_C"/>
    <property type="match status" value="1"/>
</dbReference>
<comment type="similarity">
    <text evidence="2 7">Belongs to the FKBP-type PPIase family.</text>
</comment>
<dbReference type="InterPro" id="IPR046357">
    <property type="entry name" value="PPIase_dom_sf"/>
</dbReference>
<evidence type="ECO:0000256" key="7">
    <source>
        <dbReference type="RuleBase" id="RU003915"/>
    </source>
</evidence>
<evidence type="ECO:0000256" key="3">
    <source>
        <dbReference type="ARBA" id="ARBA00023110"/>
    </source>
</evidence>
<evidence type="ECO:0000256" key="1">
    <source>
        <dbReference type="ARBA" id="ARBA00000971"/>
    </source>
</evidence>
<dbReference type="PANTHER" id="PTHR43811:SF19">
    <property type="entry name" value="39 KDA FK506-BINDING NUCLEAR PROTEIN"/>
    <property type="match status" value="1"/>
</dbReference>
<keyword evidence="4 6" id="KW-0413">Isomerase</keyword>
<dbReference type="PANTHER" id="PTHR43811">
    <property type="entry name" value="FKBP-TYPE PEPTIDYL-PROLYL CIS-TRANS ISOMERASE FKPA"/>
    <property type="match status" value="1"/>
</dbReference>
<comment type="function">
    <text evidence="5">PPIases accelerate the folding of proteins.</text>
</comment>
<dbReference type="FunFam" id="3.10.50.40:FF:000006">
    <property type="entry name" value="Peptidyl-prolyl cis-trans isomerase"/>
    <property type="match status" value="1"/>
</dbReference>
<accession>A0A9X7F3S6</accession>
<protein>
    <recommendedName>
        <fullName evidence="7">Peptidyl-prolyl cis-trans isomerase</fullName>
        <ecNumber evidence="7">5.2.1.8</ecNumber>
    </recommendedName>
</protein>
<reference evidence="8 9" key="2">
    <citation type="submission" date="2023-10" db="EMBL/GenBank/DDBJ databases">
        <authorList>
            <person name="Choi B."/>
        </authorList>
    </citation>
    <scope>NUCLEOTIDE SEQUENCE [LARGE SCALE GENOMIC DNA]</scope>
    <source>
        <strain evidence="8 9">UMB0023</strain>
    </source>
</reference>
<dbReference type="EMBL" id="CP136962">
    <property type="protein sequence ID" value="WOS99147.1"/>
    <property type="molecule type" value="Genomic_DNA"/>
</dbReference>
<evidence type="ECO:0000313" key="8">
    <source>
        <dbReference type="EMBL" id="WOS99147.1"/>
    </source>
</evidence>
<name>A0A9X7F3S6_NEIPE</name>
<dbReference type="RefSeq" id="WP_094192864.1">
    <property type="nucleotide sequence ID" value="NZ_CP136962.1"/>
</dbReference>
<keyword evidence="3 6" id="KW-0697">Rotamase</keyword>
<keyword evidence="9" id="KW-1185">Reference proteome</keyword>
<dbReference type="PROSITE" id="PS50059">
    <property type="entry name" value="FKBP_PPIASE"/>
    <property type="match status" value="1"/>
</dbReference>
<evidence type="ECO:0000256" key="6">
    <source>
        <dbReference type="PROSITE-ProRule" id="PRU00277"/>
    </source>
</evidence>
<proteinExistence type="inferred from homology"/>
<dbReference type="EC" id="5.2.1.8" evidence="7"/>
<sequence length="109" mass="11884">MMSLIIEDLQEGHGKEAVKGKEITVHYTGWLEDGTKFDSSLDRRQPLTITLGVGQVIKGWDEGFGGMKEGGKRKLTIPSEMGYGAHGAGGVIPPHATLIFEVELLKVYE</sequence>
<gene>
    <name evidence="8" type="ORF">CYJ98_009330</name>
</gene>
<dbReference type="GO" id="GO:0003755">
    <property type="term" value="F:peptidyl-prolyl cis-trans isomerase activity"/>
    <property type="evidence" value="ECO:0007669"/>
    <property type="project" value="UniProtKB-UniRule"/>
</dbReference>
<dbReference type="Proteomes" id="UP000234781">
    <property type="component" value="Chromosome"/>
</dbReference>
<comment type="catalytic activity">
    <reaction evidence="1 6 7">
        <text>[protein]-peptidylproline (omega=180) = [protein]-peptidylproline (omega=0)</text>
        <dbReference type="Rhea" id="RHEA:16237"/>
        <dbReference type="Rhea" id="RHEA-COMP:10747"/>
        <dbReference type="Rhea" id="RHEA-COMP:10748"/>
        <dbReference type="ChEBI" id="CHEBI:83833"/>
        <dbReference type="ChEBI" id="CHEBI:83834"/>
        <dbReference type="EC" id="5.2.1.8"/>
    </reaction>
</comment>
<dbReference type="GeneID" id="49971957"/>
<dbReference type="SUPFAM" id="SSF54534">
    <property type="entry name" value="FKBP-like"/>
    <property type="match status" value="1"/>
</dbReference>
<evidence type="ECO:0000313" key="9">
    <source>
        <dbReference type="Proteomes" id="UP000234781"/>
    </source>
</evidence>
<reference evidence="9" key="1">
    <citation type="submission" date="2017-12" db="EMBL/GenBank/DDBJ databases">
        <title>Phylogenetic diversity of female urinary microbiome.</title>
        <authorList>
            <person name="Thomas-White K."/>
            <person name="Wolfe A.J."/>
        </authorList>
    </citation>
    <scope>NUCLEOTIDE SEQUENCE [LARGE SCALE GENOMIC DNA]</scope>
    <source>
        <strain evidence="9">UMB0023</strain>
    </source>
</reference>
<evidence type="ECO:0000256" key="2">
    <source>
        <dbReference type="ARBA" id="ARBA00006577"/>
    </source>
</evidence>
<dbReference type="Gene3D" id="3.10.50.40">
    <property type="match status" value="1"/>
</dbReference>
<organism evidence="8 9">
    <name type="scientific">Neisseria perflava</name>
    <dbReference type="NCBI Taxonomy" id="33053"/>
    <lineage>
        <taxon>Bacteria</taxon>
        <taxon>Pseudomonadati</taxon>
        <taxon>Pseudomonadota</taxon>
        <taxon>Betaproteobacteria</taxon>
        <taxon>Neisseriales</taxon>
        <taxon>Neisseriaceae</taxon>
        <taxon>Neisseria</taxon>
    </lineage>
</organism>